<dbReference type="SUPFAM" id="SSF53756">
    <property type="entry name" value="UDP-Glycosyltransferase/glycogen phosphorylase"/>
    <property type="match status" value="1"/>
</dbReference>
<sequence>MKVLVIVTGRGLGGDAMVALNVIKVLEKRGIECEIALDKTAPGVLFEKNGYSWHKISIPQAGGHSATKLSALKGALKLITATFKARKAIKKSKADFVIGILGGGAIVGSLGAKFARKPCFSLISTPLDSKVCPKFNQCYILPELDMFRWEKLPANMDKAFYPLADNVGQGDEKIALEKLKEYPNFDESKKTIVFSSGSSIFKGTLDAIHLVADKTDEYNLVLVGIPLHDEYYDLIDEDKIIYVGYIDWINHLFKFSDLTVLTDDGVSLEEAFTCGKPIVALTRVKWGRYQNMAGVFKGAMIESEVSDVCKSIDEAFENYDSLQENALIYGKQCMEAGDYLVDRMLKKLE</sequence>
<keyword evidence="1" id="KW-0812">Transmembrane</keyword>
<proteinExistence type="predicted"/>
<dbReference type="GO" id="GO:0016758">
    <property type="term" value="F:hexosyltransferase activity"/>
    <property type="evidence" value="ECO:0007669"/>
    <property type="project" value="InterPro"/>
</dbReference>
<keyword evidence="5" id="KW-1185">Reference proteome</keyword>
<dbReference type="AlphaFoldDB" id="A0A315XLI1"/>
<reference evidence="4 5" key="1">
    <citation type="submission" date="2017-03" db="EMBL/GenBank/DDBJ databases">
        <title>Genome sequence of Methanobrevibacter thaueri.</title>
        <authorList>
            <person name="Poehlein A."/>
            <person name="Seedorf H."/>
            <person name="Daniel R."/>
        </authorList>
    </citation>
    <scope>NUCLEOTIDE SEQUENCE [LARGE SCALE GENOMIC DNA]</scope>
    <source>
        <strain evidence="4 5">DSM 11995</strain>
    </source>
</reference>
<dbReference type="Pfam" id="PF00534">
    <property type="entry name" value="Glycos_transf_1"/>
    <property type="match status" value="1"/>
</dbReference>
<feature type="transmembrane region" description="Helical" evidence="1">
    <location>
        <begin position="96"/>
        <end position="115"/>
    </location>
</feature>
<evidence type="ECO:0000313" key="4">
    <source>
        <dbReference type="EMBL" id="PWB85621.1"/>
    </source>
</evidence>
<keyword evidence="4" id="KW-0328">Glycosyltransferase</keyword>
<dbReference type="Gene3D" id="3.40.50.2000">
    <property type="entry name" value="Glycogen Phosphorylase B"/>
    <property type="match status" value="2"/>
</dbReference>
<protein>
    <submittedName>
        <fullName evidence="4">UDP-N-acetylglucosamine transferase</fullName>
        <ecNumber evidence="4">2.4.1.227</ecNumber>
    </submittedName>
</protein>
<dbReference type="InterPro" id="IPR004276">
    <property type="entry name" value="GlycoTrans_28_N"/>
</dbReference>
<evidence type="ECO:0000259" key="3">
    <source>
        <dbReference type="Pfam" id="PF03033"/>
    </source>
</evidence>
<evidence type="ECO:0000256" key="1">
    <source>
        <dbReference type="SAM" id="Phobius"/>
    </source>
</evidence>
<dbReference type="InterPro" id="IPR001296">
    <property type="entry name" value="Glyco_trans_1"/>
</dbReference>
<dbReference type="OrthoDB" id="77357at2157"/>
<organism evidence="4 5">
    <name type="scientific">Methanobrevibacter thaueri</name>
    <dbReference type="NCBI Taxonomy" id="190975"/>
    <lineage>
        <taxon>Archaea</taxon>
        <taxon>Methanobacteriati</taxon>
        <taxon>Methanobacteriota</taxon>
        <taxon>Methanomada group</taxon>
        <taxon>Methanobacteria</taxon>
        <taxon>Methanobacteriales</taxon>
        <taxon>Methanobacteriaceae</taxon>
        <taxon>Methanobrevibacter</taxon>
    </lineage>
</organism>
<dbReference type="RefSeq" id="WP_116592573.1">
    <property type="nucleotide sequence ID" value="NZ_MZGS01000026.1"/>
</dbReference>
<feature type="domain" description="Glycosyltransferase family 28 N-terminal" evidence="3">
    <location>
        <begin position="5"/>
        <end position="119"/>
    </location>
</feature>
<evidence type="ECO:0000259" key="2">
    <source>
        <dbReference type="Pfam" id="PF00534"/>
    </source>
</evidence>
<feature type="domain" description="Glycosyl transferase family 1" evidence="2">
    <location>
        <begin position="180"/>
        <end position="323"/>
    </location>
</feature>
<accession>A0A315XLI1</accession>
<comment type="caution">
    <text evidence="4">The sequence shown here is derived from an EMBL/GenBank/DDBJ whole genome shotgun (WGS) entry which is preliminary data.</text>
</comment>
<dbReference type="EC" id="2.4.1.227" evidence="4"/>
<keyword evidence="1" id="KW-1133">Transmembrane helix</keyword>
<keyword evidence="1" id="KW-0472">Membrane</keyword>
<dbReference type="EMBL" id="MZGS01000026">
    <property type="protein sequence ID" value="PWB85621.1"/>
    <property type="molecule type" value="Genomic_DNA"/>
</dbReference>
<dbReference type="GO" id="GO:0005975">
    <property type="term" value="P:carbohydrate metabolic process"/>
    <property type="evidence" value="ECO:0007669"/>
    <property type="project" value="InterPro"/>
</dbReference>
<dbReference type="Proteomes" id="UP000251717">
    <property type="component" value="Unassembled WGS sequence"/>
</dbReference>
<gene>
    <name evidence="4" type="primary">murG</name>
    <name evidence="4" type="ORF">MBBTH_16590</name>
</gene>
<name>A0A315XLI1_9EURY</name>
<dbReference type="Pfam" id="PF03033">
    <property type="entry name" value="Glyco_transf_28"/>
    <property type="match status" value="1"/>
</dbReference>
<evidence type="ECO:0000313" key="5">
    <source>
        <dbReference type="Proteomes" id="UP000251717"/>
    </source>
</evidence>
<keyword evidence="4" id="KW-0808">Transferase</keyword>